<evidence type="ECO:0000256" key="1">
    <source>
        <dbReference type="SAM" id="Phobius"/>
    </source>
</evidence>
<gene>
    <name evidence="2" type="ORF">EV420DRAFT_1530531</name>
</gene>
<keyword evidence="3" id="KW-1185">Reference proteome</keyword>
<name>A0AA39N8U2_ARMTA</name>
<keyword evidence="1" id="KW-0472">Membrane</keyword>
<reference evidence="2" key="1">
    <citation type="submission" date="2023-06" db="EMBL/GenBank/DDBJ databases">
        <authorList>
            <consortium name="Lawrence Berkeley National Laboratory"/>
            <person name="Ahrendt S."/>
            <person name="Sahu N."/>
            <person name="Indic B."/>
            <person name="Wong-Bajracharya J."/>
            <person name="Merenyi Z."/>
            <person name="Ke H.-M."/>
            <person name="Monk M."/>
            <person name="Kocsube S."/>
            <person name="Drula E."/>
            <person name="Lipzen A."/>
            <person name="Balint B."/>
            <person name="Henrissat B."/>
            <person name="Andreopoulos B."/>
            <person name="Martin F.M."/>
            <person name="Harder C.B."/>
            <person name="Rigling D."/>
            <person name="Ford K.L."/>
            <person name="Foster G.D."/>
            <person name="Pangilinan J."/>
            <person name="Papanicolaou A."/>
            <person name="Barry K."/>
            <person name="LaButti K."/>
            <person name="Viragh M."/>
            <person name="Koriabine M."/>
            <person name="Yan M."/>
            <person name="Riley R."/>
            <person name="Champramary S."/>
            <person name="Plett K.L."/>
            <person name="Tsai I.J."/>
            <person name="Slot J."/>
            <person name="Sipos G."/>
            <person name="Plett J."/>
            <person name="Nagy L.G."/>
            <person name="Grigoriev I.V."/>
        </authorList>
    </citation>
    <scope>NUCLEOTIDE SEQUENCE</scope>
    <source>
        <strain evidence="2">CCBAS 213</strain>
    </source>
</reference>
<comment type="caution">
    <text evidence="2">The sequence shown here is derived from an EMBL/GenBank/DDBJ whole genome shotgun (WGS) entry which is preliminary data.</text>
</comment>
<accession>A0AA39N8U2</accession>
<feature type="transmembrane region" description="Helical" evidence="1">
    <location>
        <begin position="25"/>
        <end position="43"/>
    </location>
</feature>
<sequence>MPAVSIEPYMSPVALSIGLTNHRNISLRFMVLLGFCVYISGYLRKDAAEERKGTFPAISSGFHGVLYGTLFVVETYITFGSPSIIVL</sequence>
<dbReference type="RefSeq" id="XP_060333036.1">
    <property type="nucleotide sequence ID" value="XM_060472606.1"/>
</dbReference>
<keyword evidence="1" id="KW-1133">Transmembrane helix</keyword>
<dbReference type="EMBL" id="JAUEPS010000011">
    <property type="protein sequence ID" value="KAK0461139.1"/>
    <property type="molecule type" value="Genomic_DNA"/>
</dbReference>
<dbReference type="Proteomes" id="UP001175211">
    <property type="component" value="Unassembled WGS sequence"/>
</dbReference>
<evidence type="ECO:0000313" key="2">
    <source>
        <dbReference type="EMBL" id="KAK0461139.1"/>
    </source>
</evidence>
<dbReference type="GeneID" id="85356154"/>
<proteinExistence type="predicted"/>
<protein>
    <submittedName>
        <fullName evidence="2">Uncharacterized protein</fullName>
    </submittedName>
</protein>
<feature type="transmembrane region" description="Helical" evidence="1">
    <location>
        <begin position="64"/>
        <end position="85"/>
    </location>
</feature>
<organism evidence="2 3">
    <name type="scientific">Armillaria tabescens</name>
    <name type="common">Ringless honey mushroom</name>
    <name type="synonym">Agaricus tabescens</name>
    <dbReference type="NCBI Taxonomy" id="1929756"/>
    <lineage>
        <taxon>Eukaryota</taxon>
        <taxon>Fungi</taxon>
        <taxon>Dikarya</taxon>
        <taxon>Basidiomycota</taxon>
        <taxon>Agaricomycotina</taxon>
        <taxon>Agaricomycetes</taxon>
        <taxon>Agaricomycetidae</taxon>
        <taxon>Agaricales</taxon>
        <taxon>Marasmiineae</taxon>
        <taxon>Physalacriaceae</taxon>
        <taxon>Desarmillaria</taxon>
    </lineage>
</organism>
<keyword evidence="1" id="KW-0812">Transmembrane</keyword>
<evidence type="ECO:0000313" key="3">
    <source>
        <dbReference type="Proteomes" id="UP001175211"/>
    </source>
</evidence>
<dbReference type="AlphaFoldDB" id="A0AA39N8U2"/>